<dbReference type="EMBL" id="GGFK01014865">
    <property type="protein sequence ID" value="MBW48186.1"/>
    <property type="molecule type" value="Transcribed_RNA"/>
</dbReference>
<evidence type="ECO:0000256" key="1">
    <source>
        <dbReference type="SAM" id="SignalP"/>
    </source>
</evidence>
<name>A0A2M4B570_9DIPT</name>
<reference evidence="2" key="1">
    <citation type="submission" date="2018-01" db="EMBL/GenBank/DDBJ databases">
        <title>An insight into the sialome of Amazonian anophelines.</title>
        <authorList>
            <person name="Ribeiro J.M."/>
            <person name="Scarpassa V."/>
            <person name="Calvo E."/>
        </authorList>
    </citation>
    <scope>NUCLEOTIDE SEQUENCE</scope>
    <source>
        <tissue evidence="2">Salivary glands</tissue>
    </source>
</reference>
<evidence type="ECO:0000313" key="2">
    <source>
        <dbReference type="EMBL" id="MBW48186.1"/>
    </source>
</evidence>
<accession>A0A2M4B570</accession>
<feature type="chain" id="PRO_5014992719" evidence="1">
    <location>
        <begin position="18"/>
        <end position="76"/>
    </location>
</feature>
<keyword evidence="1" id="KW-0732">Signal</keyword>
<sequence length="76" mass="8623">MWHWRASARPPPPLARSFVCLPSSVTLSTREWTNVHTHTRGIARVLDKSIARQIDSTSCDGLREPWFRSGLTHARG</sequence>
<protein>
    <submittedName>
        <fullName evidence="2">Putative secreted protein</fullName>
    </submittedName>
</protein>
<proteinExistence type="predicted"/>
<dbReference type="AlphaFoldDB" id="A0A2M4B570"/>
<organism evidence="2">
    <name type="scientific">Anopheles triannulatus</name>
    <dbReference type="NCBI Taxonomy" id="58253"/>
    <lineage>
        <taxon>Eukaryota</taxon>
        <taxon>Metazoa</taxon>
        <taxon>Ecdysozoa</taxon>
        <taxon>Arthropoda</taxon>
        <taxon>Hexapoda</taxon>
        <taxon>Insecta</taxon>
        <taxon>Pterygota</taxon>
        <taxon>Neoptera</taxon>
        <taxon>Endopterygota</taxon>
        <taxon>Diptera</taxon>
        <taxon>Nematocera</taxon>
        <taxon>Culicoidea</taxon>
        <taxon>Culicidae</taxon>
        <taxon>Anophelinae</taxon>
        <taxon>Anopheles</taxon>
    </lineage>
</organism>
<feature type="signal peptide" evidence="1">
    <location>
        <begin position="1"/>
        <end position="17"/>
    </location>
</feature>